<dbReference type="EC" id="3.2.1.14" evidence="2"/>
<feature type="domain" description="C-type lectin" evidence="5">
    <location>
        <begin position="745"/>
        <end position="862"/>
    </location>
</feature>
<accession>A0A8K0ENX3</accession>
<dbReference type="GO" id="GO:0008061">
    <property type="term" value="F:chitin binding"/>
    <property type="evidence" value="ECO:0007669"/>
    <property type="project" value="InterPro"/>
</dbReference>
<dbReference type="Pfam" id="PF00059">
    <property type="entry name" value="Lectin_C"/>
    <property type="match status" value="4"/>
</dbReference>
<dbReference type="PROSITE" id="PS00615">
    <property type="entry name" value="C_TYPE_LECTIN_1"/>
    <property type="match status" value="1"/>
</dbReference>
<feature type="domain" description="Chitin-binding type-2" evidence="6">
    <location>
        <begin position="103"/>
        <end position="157"/>
    </location>
</feature>
<evidence type="ECO:0000256" key="3">
    <source>
        <dbReference type="ARBA" id="ARBA00023024"/>
    </source>
</evidence>
<evidence type="ECO:0000256" key="1">
    <source>
        <dbReference type="ARBA" id="ARBA00000822"/>
    </source>
</evidence>
<dbReference type="GO" id="GO:0005576">
    <property type="term" value="C:extracellular region"/>
    <property type="evidence" value="ECO:0007669"/>
    <property type="project" value="InterPro"/>
</dbReference>
<feature type="domain" description="C-type lectin" evidence="5">
    <location>
        <begin position="363"/>
        <end position="484"/>
    </location>
</feature>
<evidence type="ECO:0000256" key="2">
    <source>
        <dbReference type="ARBA" id="ARBA00012729"/>
    </source>
</evidence>
<proteinExistence type="predicted"/>
<dbReference type="InterPro" id="IPR050801">
    <property type="entry name" value="Ca-Dep_Lectins_ImmuneDev"/>
</dbReference>
<name>A0A8K0ENX3_BRALA</name>
<dbReference type="Pfam" id="PF01607">
    <property type="entry name" value="CBM_14"/>
    <property type="match status" value="6"/>
</dbReference>
<feature type="domain" description="C-type lectin" evidence="5">
    <location>
        <begin position="553"/>
        <end position="666"/>
    </location>
</feature>
<reference evidence="7" key="1">
    <citation type="submission" date="2022-01" db="EMBL/GenBank/DDBJ databases">
        <authorList>
            <person name="Braso-Vives M."/>
        </authorList>
    </citation>
    <scope>NUCLEOTIDE SEQUENCE</scope>
</reference>
<feature type="domain" description="Chitin-binding type-2" evidence="6">
    <location>
        <begin position="293"/>
        <end position="353"/>
    </location>
</feature>
<evidence type="ECO:0000259" key="6">
    <source>
        <dbReference type="PROSITE" id="PS50940"/>
    </source>
</evidence>
<keyword evidence="3" id="KW-0146">Chitin degradation</keyword>
<dbReference type="OrthoDB" id="6020543at2759"/>
<dbReference type="InterPro" id="IPR018378">
    <property type="entry name" value="C-type_lectin_CS"/>
</dbReference>
<keyword evidence="3" id="KW-0119">Carbohydrate metabolism</keyword>
<dbReference type="PROSITE" id="PS50940">
    <property type="entry name" value="CHIT_BIND_II"/>
    <property type="match status" value="6"/>
</dbReference>
<dbReference type="PANTHER" id="PTHR22801:SF63">
    <property type="entry name" value="C-TYPE LECTIN DOMAIN-CONTAINING PROTEIN"/>
    <property type="match status" value="1"/>
</dbReference>
<dbReference type="SUPFAM" id="SSF57625">
    <property type="entry name" value="Invertebrate chitin-binding proteins"/>
    <property type="match status" value="6"/>
</dbReference>
<dbReference type="SUPFAM" id="SSF56436">
    <property type="entry name" value="C-type lectin-like"/>
    <property type="match status" value="4"/>
</dbReference>
<sequence>MFPDRLSTSPGETMRCLQSVVIVLLGVSLVTSVRLSAGREQRKGGQLTCRGRPDGTYPDPEDCTKFYMCSNGIASSFSCPKGLHFDIKTSRCEWPEDATCGDGFSCEGKPDGNYADTVDCSKYYTCSNEILSHRSCPDGLYYNEETDQCDYPENVDCGCLVGYQQHGPNCYKAFNSLKAYDDAAAACQVDGGSLAMPRDQATHEFLINLKNQVDRGVGFWLGFDDRIQEGKWRYIDGTNLGTFQPWYTGEPNNLNNNEDCGMMFQEAKDDQWNDDNCSKKFNNNREAYITHADPPTSTSQENFPDISDICGRKETSTITCQENVLVVRSCPDGLYFNEETDQCDYPENVDCASCPHDNSLVLPSGKTYSAAEDSRTYSDAQQECRRQGGIVAIPRNEEEQQNLVFLKNCVNSAKQFWLGIRKTPGSIWRDGRGTPLGSYTSWAPKEPNDDPHMCAHIVYGDKEGERRDNWADADCSKNFRYVCEIEAGDGFSCEGKPDGNYPDPDDCSKYYTCSNGIPHSMPCPDGLYYNEETDQCDYPENVDCGCLVGYQQHGNNCYKVYNDNKLYNDANAACQVDGGSLAMPRDLATYQFLITLRNQVDKEGSLWLGIDDQIQEGDWRYIDGTQLGGFQLWRPGEPSNGGSTGNEDCCMMHPDPHNTWNDVSCSINYLKFFCQTSLRGDGFSCEGKPDGNYADTVDCSKYYTCSNEILSHRSCPDGLYFNEETDQCDYPENVDCGCYVGYQQHGSNCYKAYNDWKSFDDATAACQVDGGSLAMPRDQATHEFLINLKNQVDRDAWFFLGFDDRIQEGEWLYVDGTHLGTFQPWAPGEPNNKNNEEDCGMMFDYNTWNDVRCFKELKFICQTSLRAPHVKKTSHILTRRPLPVIRFKTSTTSGFSCEGIADGDYTDPADCSMFYTCSNEILSHRSCPDGLYFNEKTDQCDYPENDRSKCRDHGLAAHYVEERNHVNAVHQL</sequence>
<organism evidence="7 8">
    <name type="scientific">Branchiostoma lanceolatum</name>
    <name type="common">Common lancelet</name>
    <name type="synonym">Amphioxus lanceolatum</name>
    <dbReference type="NCBI Taxonomy" id="7740"/>
    <lineage>
        <taxon>Eukaryota</taxon>
        <taxon>Metazoa</taxon>
        <taxon>Chordata</taxon>
        <taxon>Cephalochordata</taxon>
        <taxon>Leptocardii</taxon>
        <taxon>Amphioxiformes</taxon>
        <taxon>Branchiostomatidae</taxon>
        <taxon>Branchiostoma</taxon>
    </lineage>
</organism>
<evidence type="ECO:0000313" key="7">
    <source>
        <dbReference type="EMBL" id="CAH1258875.1"/>
    </source>
</evidence>
<keyword evidence="8" id="KW-1185">Reference proteome</keyword>
<dbReference type="Proteomes" id="UP000838412">
    <property type="component" value="Chromosome 3"/>
</dbReference>
<comment type="catalytic activity">
    <reaction evidence="1">
        <text>Random endo-hydrolysis of N-acetyl-beta-D-glucosaminide (1-&gt;4)-beta-linkages in chitin and chitodextrins.</text>
        <dbReference type="EC" id="3.2.1.14"/>
    </reaction>
</comment>
<dbReference type="InterPro" id="IPR036508">
    <property type="entry name" value="Chitin-bd_dom_sf"/>
</dbReference>
<dbReference type="PANTHER" id="PTHR22801">
    <property type="entry name" value="LITHOSTATHINE"/>
    <property type="match status" value="1"/>
</dbReference>
<feature type="domain" description="C-type lectin" evidence="5">
    <location>
        <begin position="166"/>
        <end position="280"/>
    </location>
</feature>
<dbReference type="SMART" id="SM00034">
    <property type="entry name" value="CLECT"/>
    <property type="match status" value="4"/>
</dbReference>
<dbReference type="SMART" id="SM00494">
    <property type="entry name" value="ChtBD2"/>
    <property type="match status" value="6"/>
</dbReference>
<dbReference type="InterPro" id="IPR016187">
    <property type="entry name" value="CTDL_fold"/>
</dbReference>
<feature type="domain" description="Chitin-binding type-2" evidence="6">
    <location>
        <begin position="682"/>
        <end position="736"/>
    </location>
</feature>
<dbReference type="InterPro" id="IPR002557">
    <property type="entry name" value="Chitin-bd_dom"/>
</dbReference>
<protein>
    <recommendedName>
        <fullName evidence="2">chitinase</fullName>
        <ecNumber evidence="2">3.2.1.14</ecNumber>
    </recommendedName>
</protein>
<dbReference type="FunFam" id="2.170.140.10:FF:000001">
    <property type="entry name" value="Acidic mammalian chitinase"/>
    <property type="match status" value="1"/>
</dbReference>
<dbReference type="InterPro" id="IPR001304">
    <property type="entry name" value="C-type_lectin-like"/>
</dbReference>
<gene>
    <name evidence="7" type="primary">MRC1</name>
    <name evidence="7" type="ORF">BLAG_LOCUS16306</name>
</gene>
<dbReference type="InterPro" id="IPR016186">
    <property type="entry name" value="C-type_lectin-like/link_sf"/>
</dbReference>
<evidence type="ECO:0000313" key="8">
    <source>
        <dbReference type="Proteomes" id="UP000838412"/>
    </source>
</evidence>
<dbReference type="Gene3D" id="2.170.140.10">
    <property type="entry name" value="Chitin binding domain"/>
    <property type="match status" value="6"/>
</dbReference>
<dbReference type="AlphaFoldDB" id="A0A8K0ENX3"/>
<dbReference type="GO" id="GO:0006032">
    <property type="term" value="P:chitin catabolic process"/>
    <property type="evidence" value="ECO:0007669"/>
    <property type="project" value="UniProtKB-KW"/>
</dbReference>
<dbReference type="GO" id="GO:0008843">
    <property type="term" value="F:endochitinase activity"/>
    <property type="evidence" value="ECO:0007669"/>
    <property type="project" value="UniProtKB-EC"/>
</dbReference>
<keyword evidence="3" id="KW-0624">Polysaccharide degradation</keyword>
<feature type="domain" description="Chitin-binding type-2" evidence="6">
    <location>
        <begin position="894"/>
        <end position="952"/>
    </location>
</feature>
<feature type="domain" description="Chitin-binding type-2" evidence="6">
    <location>
        <begin position="490"/>
        <end position="544"/>
    </location>
</feature>
<feature type="domain" description="Chitin-binding type-2" evidence="6">
    <location>
        <begin position="46"/>
        <end position="102"/>
    </location>
</feature>
<dbReference type="EMBL" id="OV696688">
    <property type="protein sequence ID" value="CAH1258875.1"/>
    <property type="molecule type" value="Genomic_DNA"/>
</dbReference>
<evidence type="ECO:0000259" key="5">
    <source>
        <dbReference type="PROSITE" id="PS50041"/>
    </source>
</evidence>
<keyword evidence="4" id="KW-1015">Disulfide bond</keyword>
<evidence type="ECO:0000256" key="4">
    <source>
        <dbReference type="ARBA" id="ARBA00023157"/>
    </source>
</evidence>
<dbReference type="CDD" id="cd00037">
    <property type="entry name" value="CLECT"/>
    <property type="match status" value="3"/>
</dbReference>
<dbReference type="Gene3D" id="3.10.100.10">
    <property type="entry name" value="Mannose-Binding Protein A, subunit A"/>
    <property type="match status" value="4"/>
</dbReference>
<dbReference type="PROSITE" id="PS50041">
    <property type="entry name" value="C_TYPE_LECTIN_2"/>
    <property type="match status" value="4"/>
</dbReference>